<evidence type="ECO:0000256" key="1">
    <source>
        <dbReference type="SAM" id="MobiDB-lite"/>
    </source>
</evidence>
<name>A0A371X2T4_9HYPH</name>
<dbReference type="RefSeq" id="WP_116683276.1">
    <property type="nucleotide sequence ID" value="NZ_QURL01000004.1"/>
</dbReference>
<organism evidence="2 3">
    <name type="scientific">Fulvimarina endophytica</name>
    <dbReference type="NCBI Taxonomy" id="2293836"/>
    <lineage>
        <taxon>Bacteria</taxon>
        <taxon>Pseudomonadati</taxon>
        <taxon>Pseudomonadota</taxon>
        <taxon>Alphaproteobacteria</taxon>
        <taxon>Hyphomicrobiales</taxon>
        <taxon>Aurantimonadaceae</taxon>
        <taxon>Fulvimarina</taxon>
    </lineage>
</organism>
<evidence type="ECO:0000313" key="3">
    <source>
        <dbReference type="Proteomes" id="UP000264310"/>
    </source>
</evidence>
<accession>A0A371X2T4</accession>
<dbReference type="Proteomes" id="UP000264310">
    <property type="component" value="Unassembled WGS sequence"/>
</dbReference>
<keyword evidence="3" id="KW-1185">Reference proteome</keyword>
<dbReference type="OrthoDB" id="258935at2"/>
<gene>
    <name evidence="2" type="ORF">DYI37_11045</name>
</gene>
<comment type="caution">
    <text evidence="2">The sequence shown here is derived from an EMBL/GenBank/DDBJ whole genome shotgun (WGS) entry which is preliminary data.</text>
</comment>
<reference evidence="2 3" key="1">
    <citation type="submission" date="2018-08" db="EMBL/GenBank/DDBJ databases">
        <title>Fulvimarina sp. 85, whole genome shotgun sequence.</title>
        <authorList>
            <person name="Tuo L."/>
        </authorList>
    </citation>
    <scope>NUCLEOTIDE SEQUENCE [LARGE SCALE GENOMIC DNA]</scope>
    <source>
        <strain evidence="2 3">85</strain>
    </source>
</reference>
<sequence>MADEEQQPTPFEPTASYTKPSLPTDEFLKRALSKIRALFSRDSDEPYIANEKLTRADHAILDKVAPRPAYGPLVEELQATLQPWIEERQPRSHIMTIVLPPCEADGLLEEWAERHGHEILSAPERPSLISLVHEPVLKDLSGDGVLVIPRLEHWFLRHHDGLGTLRRLLAAIDLVDRRVVVGCNSWAWEFVSKAVGANLILPAPQTFRPFDEKRLHAWISHLTATQERREFSFKLSQSGKDVMTVDEDGNLVSDFFKSLAGRSLGIPWVAWHLWRRCLRAGGETGEEASVDERGADDAHTLWVAMLEDFLLPGSGDPAVLLSLHALLLHGGLTISELRLVLPTVGESNVLSALMTAGLVYRDGSLLKCEPAAYPSIREGLSSAGFSMDSL</sequence>
<protein>
    <submittedName>
        <fullName evidence="2">Uncharacterized protein</fullName>
    </submittedName>
</protein>
<dbReference type="AlphaFoldDB" id="A0A371X2T4"/>
<dbReference type="EMBL" id="QURL01000004">
    <property type="protein sequence ID" value="RFC63545.1"/>
    <property type="molecule type" value="Genomic_DNA"/>
</dbReference>
<proteinExistence type="predicted"/>
<feature type="region of interest" description="Disordered" evidence="1">
    <location>
        <begin position="1"/>
        <end position="22"/>
    </location>
</feature>
<evidence type="ECO:0000313" key="2">
    <source>
        <dbReference type="EMBL" id="RFC63545.1"/>
    </source>
</evidence>